<evidence type="ECO:0000256" key="1">
    <source>
        <dbReference type="SAM" id="MobiDB-lite"/>
    </source>
</evidence>
<dbReference type="AlphaFoldDB" id="A0A1V4B3G3"/>
<organism evidence="2 3">
    <name type="scientific">Canicola haemoglobinophilus</name>
    <dbReference type="NCBI Taxonomy" id="733"/>
    <lineage>
        <taxon>Bacteria</taxon>
        <taxon>Pseudomonadati</taxon>
        <taxon>Pseudomonadota</taxon>
        <taxon>Gammaproteobacteria</taxon>
        <taxon>Pasteurellales</taxon>
        <taxon>Pasteurellaceae</taxon>
        <taxon>Canicola</taxon>
    </lineage>
</organism>
<feature type="compositionally biased region" description="Low complexity" evidence="1">
    <location>
        <begin position="1"/>
        <end position="20"/>
    </location>
</feature>
<feature type="compositionally biased region" description="Polar residues" evidence="1">
    <location>
        <begin position="154"/>
        <end position="171"/>
    </location>
</feature>
<feature type="region of interest" description="Disordered" evidence="1">
    <location>
        <begin position="154"/>
        <end position="178"/>
    </location>
</feature>
<dbReference type="RefSeq" id="WP_078217727.1">
    <property type="nucleotide sequence ID" value="NZ_MUXZ01000005.1"/>
</dbReference>
<gene>
    <name evidence="2" type="ORF">NCTC1659_02043</name>
</gene>
<evidence type="ECO:0000313" key="3">
    <source>
        <dbReference type="Proteomes" id="UP000254329"/>
    </source>
</evidence>
<dbReference type="EMBL" id="UGHF01000001">
    <property type="protein sequence ID" value="STO60743.1"/>
    <property type="molecule type" value="Genomic_DNA"/>
</dbReference>
<feature type="region of interest" description="Disordered" evidence="1">
    <location>
        <begin position="1"/>
        <end position="30"/>
    </location>
</feature>
<sequence length="178" mass="19479">MGILNSMAQQANSQPQMQQPTSAQPQAEQGGNMAQMYQFLMQNAMQAISETAEQRIQEKGPVEGTADLIATAMIANFQAAQQNGKSIPPQVMLQVAKDIAMQLLQQMGVPEDQFDDVLIDVLFKALDQFGQSSEGMLSPEEEQQYVDMINKISQAEQQRQTQKGGNPTAPEQAQMGGM</sequence>
<accession>A0A1V4B3G3</accession>
<protein>
    <submittedName>
        <fullName evidence="2">Uncharacterized protein</fullName>
    </submittedName>
</protein>
<evidence type="ECO:0000313" key="2">
    <source>
        <dbReference type="EMBL" id="STO60743.1"/>
    </source>
</evidence>
<reference evidence="2 3" key="1">
    <citation type="submission" date="2018-06" db="EMBL/GenBank/DDBJ databases">
        <authorList>
            <consortium name="Pathogen Informatics"/>
            <person name="Doyle S."/>
        </authorList>
    </citation>
    <scope>NUCLEOTIDE SEQUENCE [LARGE SCALE GENOMIC DNA]</scope>
    <source>
        <strain evidence="2 3">NCTC1659</strain>
    </source>
</reference>
<dbReference type="STRING" id="733.B0186_02005"/>
<name>A0A1V4B3G3_9PAST</name>
<keyword evidence="3" id="KW-1185">Reference proteome</keyword>
<proteinExistence type="predicted"/>
<dbReference type="Proteomes" id="UP000254329">
    <property type="component" value="Unassembled WGS sequence"/>
</dbReference>